<name>A0ABQ4Q6A7_9BURK</name>
<gene>
    <name evidence="2" type="ORF">NCCP691_23540</name>
</gene>
<evidence type="ECO:0000313" key="2">
    <source>
        <dbReference type="EMBL" id="GIZ52340.1"/>
    </source>
</evidence>
<evidence type="ECO:0000259" key="1">
    <source>
        <dbReference type="Pfam" id="PF18593"/>
    </source>
</evidence>
<dbReference type="CDD" id="cd20687">
    <property type="entry name" value="CdiI_Ykris-like"/>
    <property type="match status" value="1"/>
</dbReference>
<organism evidence="2 3">
    <name type="scientific">Noviherbaspirillum aridicola</name>
    <dbReference type="NCBI Taxonomy" id="2849687"/>
    <lineage>
        <taxon>Bacteria</taxon>
        <taxon>Pseudomonadati</taxon>
        <taxon>Pseudomonadota</taxon>
        <taxon>Betaproteobacteria</taxon>
        <taxon>Burkholderiales</taxon>
        <taxon>Oxalobacteraceae</taxon>
        <taxon>Noviherbaspirillum</taxon>
    </lineage>
</organism>
<accession>A0ABQ4Q6A7</accession>
<sequence length="105" mass="12138">MNSSRYPALRHLFGAYFHQDFDLEYKDAEDAINGFLSLEPQQEIEASVVELHDLLKLGLSESDLERLLIRLGLAYDATSTGLTNSEWLEHVKQRLETRSNWNRNS</sequence>
<dbReference type="EMBL" id="BPMK01000009">
    <property type="protein sequence ID" value="GIZ52340.1"/>
    <property type="molecule type" value="Genomic_DNA"/>
</dbReference>
<dbReference type="Proteomes" id="UP000887222">
    <property type="component" value="Unassembled WGS sequence"/>
</dbReference>
<keyword evidence="3" id="KW-1185">Reference proteome</keyword>
<dbReference type="RefSeq" id="WP_220808563.1">
    <property type="nucleotide sequence ID" value="NZ_BPMK01000009.1"/>
</dbReference>
<comment type="caution">
    <text evidence="2">The sequence shown here is derived from an EMBL/GenBank/DDBJ whole genome shotgun (WGS) entry which is preliminary data.</text>
</comment>
<protein>
    <recommendedName>
        <fullName evidence="1">CdiI immunity protein domain-containing protein</fullName>
    </recommendedName>
</protein>
<dbReference type="Pfam" id="PF18593">
    <property type="entry name" value="CdiI_2"/>
    <property type="match status" value="1"/>
</dbReference>
<dbReference type="InterPro" id="IPR041129">
    <property type="entry name" value="CdiI_2"/>
</dbReference>
<evidence type="ECO:0000313" key="3">
    <source>
        <dbReference type="Proteomes" id="UP000887222"/>
    </source>
</evidence>
<reference evidence="2 3" key="1">
    <citation type="journal article" date="2022" name="Int. J. Syst. Evol. Microbiol.">
        <title>Noviherbaspirillum aridicola sp. nov., isolated from an arid soil in Pakistan.</title>
        <authorList>
            <person name="Khan I.U."/>
            <person name="Saqib M."/>
            <person name="Amin A."/>
            <person name="Hussain F."/>
            <person name="Li L."/>
            <person name="Liu Y.H."/>
            <person name="Fang B.Z."/>
            <person name="Ahmed I."/>
            <person name="Li W.J."/>
        </authorList>
    </citation>
    <scope>NUCLEOTIDE SEQUENCE [LARGE SCALE GENOMIC DNA]</scope>
    <source>
        <strain evidence="2 3">NCCP-691</strain>
    </source>
</reference>
<proteinExistence type="predicted"/>
<feature type="domain" description="CdiI immunity protein" evidence="1">
    <location>
        <begin position="5"/>
        <end position="95"/>
    </location>
</feature>